<dbReference type="InterPro" id="IPR027805">
    <property type="entry name" value="Transposase_HTH_dom"/>
</dbReference>
<gene>
    <name evidence="2" type="ORF">CJJ18_02955</name>
</gene>
<dbReference type="EMBL" id="CP022932">
    <property type="protein sequence ID" value="ASV33208.1"/>
    <property type="molecule type" value="Genomic_DNA"/>
</dbReference>
<feature type="domain" description="Transposase Helix-turn-helix" evidence="1">
    <location>
        <begin position="26"/>
        <end position="65"/>
    </location>
</feature>
<proteinExistence type="predicted"/>
<organism evidence="2 3">
    <name type="scientific">Candidatus Williamhamiltonella defendens</name>
    <dbReference type="NCBI Taxonomy" id="138072"/>
    <lineage>
        <taxon>Bacteria</taxon>
        <taxon>Pseudomonadati</taxon>
        <taxon>Pseudomonadota</taxon>
        <taxon>Gammaproteobacteria</taxon>
        <taxon>Enterobacterales</taxon>
        <taxon>Enterobacteriaceae</taxon>
        <taxon>aphid secondary symbionts</taxon>
        <taxon>Candidatus Williamhamiltonella</taxon>
    </lineage>
</organism>
<reference evidence="2" key="1">
    <citation type="submission" date="2017-08" db="EMBL/GenBank/DDBJ databases">
        <title>Genome sequence of Candidatus Hamiltonella defensa from Acyrthosiphon pisum strain MI47.</title>
        <authorList>
            <person name="Patel V.A."/>
            <person name="Chevignon G."/>
            <person name="Russell J.A."/>
            <person name="Oliver K.M."/>
        </authorList>
    </citation>
    <scope>NUCLEOTIDE SEQUENCE</scope>
    <source>
        <strain evidence="2">MI47</strain>
    </source>
</reference>
<evidence type="ECO:0000313" key="3">
    <source>
        <dbReference type="Proteomes" id="UP000792865"/>
    </source>
</evidence>
<dbReference type="Pfam" id="PF13613">
    <property type="entry name" value="HTH_Tnp_4"/>
    <property type="match status" value="1"/>
</dbReference>
<dbReference type="AlphaFoldDB" id="A0AAC9YGB2"/>
<sequence>MSPSFISWISLVLKSLNNFVNNSIVMLIVLEYLRKYRTYFHISKIYGVSENYIYQLILWVEDTLFSEYIN</sequence>
<protein>
    <recommendedName>
        <fullName evidence="1">Transposase Helix-turn-helix domain-containing protein</fullName>
    </recommendedName>
</protein>
<evidence type="ECO:0000259" key="1">
    <source>
        <dbReference type="Pfam" id="PF13613"/>
    </source>
</evidence>
<name>A0AAC9YGB2_9ENTR</name>
<dbReference type="Proteomes" id="UP000792865">
    <property type="component" value="Chromosome"/>
</dbReference>
<evidence type="ECO:0000313" key="2">
    <source>
        <dbReference type="EMBL" id="ASV33208.1"/>
    </source>
</evidence>
<accession>A0AAC9YGB2</accession>